<evidence type="ECO:0000313" key="2">
    <source>
        <dbReference type="Proteomes" id="UP000253153"/>
    </source>
</evidence>
<organism evidence="1 2">
    <name type="scientific">Fusarium coffeatum</name>
    <dbReference type="NCBI Taxonomy" id="231269"/>
    <lineage>
        <taxon>Eukaryota</taxon>
        <taxon>Fungi</taxon>
        <taxon>Dikarya</taxon>
        <taxon>Ascomycota</taxon>
        <taxon>Pezizomycotina</taxon>
        <taxon>Sordariomycetes</taxon>
        <taxon>Hypocreomycetidae</taxon>
        <taxon>Hypocreales</taxon>
        <taxon>Nectriaceae</taxon>
        <taxon>Fusarium</taxon>
        <taxon>Fusarium incarnatum-equiseti species complex</taxon>
    </lineage>
</organism>
<reference evidence="1 2" key="1">
    <citation type="submission" date="2018-06" db="EMBL/GenBank/DDBJ databases">
        <title>Fusarium incarnatum-equiseti species complex species 28.</title>
        <authorList>
            <person name="Gardiner D.M."/>
        </authorList>
    </citation>
    <scope>NUCLEOTIDE SEQUENCE [LARGE SCALE GENOMIC DNA]</scope>
    <source>
        <strain evidence="1 2">FIESC_28</strain>
    </source>
</reference>
<gene>
    <name evidence="1" type="ORF">FIESC28_06192</name>
</gene>
<comment type="caution">
    <text evidence="1">The sequence shown here is derived from an EMBL/GenBank/DDBJ whole genome shotgun (WGS) entry which is preliminary data.</text>
</comment>
<evidence type="ECO:0000313" key="1">
    <source>
        <dbReference type="EMBL" id="RBR18126.1"/>
    </source>
</evidence>
<sequence length="283" mass="31183">MEKVWFKLRQADHLPPPEDTILLGDGDDSQATICLGHFISDLKHLDFPLNRGSILPFPRRMVVYRNSVLNFTWDDNKTNAPGINLAAGAPVLAVAGIAAGASLQTAFMRTVGNYESYDRLDTYTVQPTKDYIEECLDQDKLKGFTKGKVSWSMFMITGIKVARGGRREVREEKGTVVDIGPNLDVPALATLKATVNNNRASSQGYSGEYQGDFIWAIRLAKVHKGLLMRDWSVAAHSKRATFTFGDGEADVDGALTGEGLEDFEIIDDGALDEAIVLHRHVIQ</sequence>
<protein>
    <submittedName>
        <fullName evidence="1">Uncharacterized protein</fullName>
    </submittedName>
</protein>
<dbReference type="RefSeq" id="XP_031015582.1">
    <property type="nucleotide sequence ID" value="XM_031160336.1"/>
</dbReference>
<accession>A0A366RNT5</accession>
<dbReference type="EMBL" id="QKXC01000128">
    <property type="protein sequence ID" value="RBR18126.1"/>
    <property type="molecule type" value="Genomic_DNA"/>
</dbReference>
<dbReference type="AlphaFoldDB" id="A0A366RNT5"/>
<dbReference type="OrthoDB" id="4500473at2759"/>
<proteinExistence type="predicted"/>
<keyword evidence="2" id="KW-1185">Reference proteome</keyword>
<name>A0A366RNT5_9HYPO</name>
<dbReference type="GeneID" id="41995632"/>
<dbReference type="Proteomes" id="UP000253153">
    <property type="component" value="Unassembled WGS sequence"/>
</dbReference>